<evidence type="ECO:0000256" key="1">
    <source>
        <dbReference type="ARBA" id="ARBA00022801"/>
    </source>
</evidence>
<organism evidence="3 4">
    <name type="scientific">Streptomyces boncukensis</name>
    <dbReference type="NCBI Taxonomy" id="2711219"/>
    <lineage>
        <taxon>Bacteria</taxon>
        <taxon>Bacillati</taxon>
        <taxon>Actinomycetota</taxon>
        <taxon>Actinomycetes</taxon>
        <taxon>Kitasatosporales</taxon>
        <taxon>Streptomycetaceae</taxon>
        <taxon>Streptomyces</taxon>
    </lineage>
</organism>
<dbReference type="Pfam" id="PF07228">
    <property type="entry name" value="SpoIIE"/>
    <property type="match status" value="1"/>
</dbReference>
<dbReference type="SUPFAM" id="SSF81606">
    <property type="entry name" value="PP2C-like"/>
    <property type="match status" value="1"/>
</dbReference>
<accession>A0A6G4X8M5</accession>
<protein>
    <submittedName>
        <fullName evidence="3">Serine/threonine-protein phosphatase</fullName>
    </submittedName>
</protein>
<evidence type="ECO:0000259" key="2">
    <source>
        <dbReference type="SMART" id="SM00331"/>
    </source>
</evidence>
<keyword evidence="1" id="KW-0378">Hydrolase</keyword>
<feature type="domain" description="PPM-type phosphatase" evidence="2">
    <location>
        <begin position="1"/>
        <end position="190"/>
    </location>
</feature>
<dbReference type="Gene3D" id="3.60.40.10">
    <property type="entry name" value="PPM-type phosphatase domain"/>
    <property type="match status" value="1"/>
</dbReference>
<dbReference type="SMART" id="SM00331">
    <property type="entry name" value="PP2C_SIG"/>
    <property type="match status" value="1"/>
</dbReference>
<name>A0A6G4X8M5_9ACTN</name>
<dbReference type="InterPro" id="IPR001932">
    <property type="entry name" value="PPM-type_phosphatase-like_dom"/>
</dbReference>
<dbReference type="AlphaFoldDB" id="A0A6G4X8M5"/>
<proteinExistence type="predicted"/>
<reference evidence="3 4" key="1">
    <citation type="submission" date="2020-02" db="EMBL/GenBank/DDBJ databases">
        <title>Whole-genome analyses of novel actinobacteria.</title>
        <authorList>
            <person name="Sahin N."/>
            <person name="Tatar D."/>
        </authorList>
    </citation>
    <scope>NUCLEOTIDE SEQUENCE [LARGE SCALE GENOMIC DNA]</scope>
    <source>
        <strain evidence="3 4">SB3404</strain>
    </source>
</reference>
<dbReference type="PANTHER" id="PTHR43156:SF2">
    <property type="entry name" value="STAGE II SPORULATION PROTEIN E"/>
    <property type="match status" value="1"/>
</dbReference>
<dbReference type="Proteomes" id="UP000477722">
    <property type="component" value="Unassembled WGS sequence"/>
</dbReference>
<evidence type="ECO:0000313" key="4">
    <source>
        <dbReference type="Proteomes" id="UP000477722"/>
    </source>
</evidence>
<dbReference type="GO" id="GO:0016791">
    <property type="term" value="F:phosphatase activity"/>
    <property type="evidence" value="ECO:0007669"/>
    <property type="project" value="TreeGrafter"/>
</dbReference>
<feature type="non-terminal residue" evidence="3">
    <location>
        <position position="1"/>
    </location>
</feature>
<sequence length="195" mass="21058">GMGAVSAVVVVIGAFREAAEEEPTLAGVAARLDRSLEREGKRRLGLQQFEGFTTALLAELPPVEPRAMGTRGRPLRLVNRGHPPPLLLDHGAVRTLDPRVPALPLGVTELGVWPDWTDEFSFPPGGQLVLYTDGLSEARDADGEFFDPVRRLTGHSLTDPEDVLDLLVRDVEQHTGGGTADDMALLAVGRPETER</sequence>
<dbReference type="EMBL" id="JAAKZZ010000974">
    <property type="protein sequence ID" value="NGO73899.1"/>
    <property type="molecule type" value="Genomic_DNA"/>
</dbReference>
<dbReference type="RefSeq" id="WP_165303489.1">
    <property type="nucleotide sequence ID" value="NZ_JAAKZZ010000974.1"/>
</dbReference>
<dbReference type="PANTHER" id="PTHR43156">
    <property type="entry name" value="STAGE II SPORULATION PROTEIN E-RELATED"/>
    <property type="match status" value="1"/>
</dbReference>
<evidence type="ECO:0000313" key="3">
    <source>
        <dbReference type="EMBL" id="NGO73899.1"/>
    </source>
</evidence>
<keyword evidence="4" id="KW-1185">Reference proteome</keyword>
<dbReference type="InterPro" id="IPR052016">
    <property type="entry name" value="Bact_Sigma-Reg"/>
</dbReference>
<dbReference type="InterPro" id="IPR036457">
    <property type="entry name" value="PPM-type-like_dom_sf"/>
</dbReference>
<comment type="caution">
    <text evidence="3">The sequence shown here is derived from an EMBL/GenBank/DDBJ whole genome shotgun (WGS) entry which is preliminary data.</text>
</comment>
<gene>
    <name evidence="3" type="ORF">G5C65_37410</name>
</gene>